<dbReference type="InterPro" id="IPR041916">
    <property type="entry name" value="Anti_sigma_zinc_sf"/>
</dbReference>
<evidence type="ECO:0000259" key="5">
    <source>
        <dbReference type="Pfam" id="PF13490"/>
    </source>
</evidence>
<protein>
    <submittedName>
        <fullName evidence="6">Uncharacterized protein</fullName>
    </submittedName>
</protein>
<sequence>MGSRSCRFYRPLLSAYLDGELSDEERQRLFAHLAICVDCQRRLQEYQSLRERLRRLPPTPPPPRQLQRELWQRLAETEREQRRSHRFRMAVTATALSVVIVLALVLSASIGLQRSQPPRILESRPAAGTTQLWPIYQPIEIVFSKPMNEESVLQNLRISPPGERERLPISWEGTKLIIGADSERRVALLPDTVYQIAILPDAEDRWGHRLGLTYTLTFHTSSAIVHTTETPGLTPVAPEPGPSPTPIAPAVAESSPTPQTASTPVPSESSPTPAPSSNSSQPSVSPPPALQPAPTVVPVASPTPTPLPTPTPVPPTPAPEPTPTPAPSPTPATPEPIPVTGAFGRIYWADQAVQQKLGAPVSPAFVVNAAELAFQRGLMVERFDTLTVYVLEATGTWKSVPEPAPVDPPLEFRSVEPNLWLPGGTFGQVWEALTLANSLGYATESEIHVMATGARIQNFEHGTMIQSDRGFVYVLFDDGTWSQFPVTS</sequence>
<dbReference type="Gene3D" id="1.10.10.1320">
    <property type="entry name" value="Anti-sigma factor, zinc-finger domain"/>
    <property type="match status" value="1"/>
</dbReference>
<keyword evidence="1" id="KW-0732">Signal</keyword>
<dbReference type="InterPro" id="IPR032812">
    <property type="entry name" value="SbsA_Ig"/>
</dbReference>
<feature type="region of interest" description="Disordered" evidence="2">
    <location>
        <begin position="229"/>
        <end position="338"/>
    </location>
</feature>
<keyword evidence="3" id="KW-0812">Transmembrane</keyword>
<reference evidence="6" key="1">
    <citation type="journal article" date="2020" name="mSystems">
        <title>Genome- and Community-Level Interaction Insights into Carbon Utilization and Element Cycling Functions of Hydrothermarchaeota in Hydrothermal Sediment.</title>
        <authorList>
            <person name="Zhou Z."/>
            <person name="Liu Y."/>
            <person name="Xu W."/>
            <person name="Pan J."/>
            <person name="Luo Z.H."/>
            <person name="Li M."/>
        </authorList>
    </citation>
    <scope>NUCLEOTIDE SEQUENCE [LARGE SCALE GENOMIC DNA]</scope>
    <source>
        <strain evidence="6">SpSt-222</strain>
    </source>
</reference>
<evidence type="ECO:0000313" key="6">
    <source>
        <dbReference type="EMBL" id="HEF65984.1"/>
    </source>
</evidence>
<name>A0A7C2B5J9_THERO</name>
<gene>
    <name evidence="6" type="ORF">ENP47_10355</name>
</gene>
<keyword evidence="3" id="KW-1133">Transmembrane helix</keyword>
<feature type="compositionally biased region" description="Pro residues" evidence="2">
    <location>
        <begin position="237"/>
        <end position="247"/>
    </location>
</feature>
<feature type="domain" description="SbsA Ig-like" evidence="4">
    <location>
        <begin position="116"/>
        <end position="220"/>
    </location>
</feature>
<comment type="caution">
    <text evidence="6">The sequence shown here is derived from an EMBL/GenBank/DDBJ whole genome shotgun (WGS) entry which is preliminary data.</text>
</comment>
<feature type="domain" description="Putative zinc-finger" evidence="5">
    <location>
        <begin position="6"/>
        <end position="40"/>
    </location>
</feature>
<dbReference type="EMBL" id="DSJL01000011">
    <property type="protein sequence ID" value="HEF65984.1"/>
    <property type="molecule type" value="Genomic_DNA"/>
</dbReference>
<dbReference type="Pfam" id="PF13205">
    <property type="entry name" value="Big_5"/>
    <property type="match status" value="1"/>
</dbReference>
<evidence type="ECO:0000256" key="1">
    <source>
        <dbReference type="ARBA" id="ARBA00022729"/>
    </source>
</evidence>
<dbReference type="AlphaFoldDB" id="A0A7C2B5J9"/>
<keyword evidence="3" id="KW-0472">Membrane</keyword>
<evidence type="ECO:0000256" key="2">
    <source>
        <dbReference type="SAM" id="MobiDB-lite"/>
    </source>
</evidence>
<feature type="compositionally biased region" description="Low complexity" evidence="2">
    <location>
        <begin position="260"/>
        <end position="283"/>
    </location>
</feature>
<feature type="transmembrane region" description="Helical" evidence="3">
    <location>
        <begin position="89"/>
        <end position="112"/>
    </location>
</feature>
<proteinExistence type="predicted"/>
<feature type="compositionally biased region" description="Pro residues" evidence="2">
    <location>
        <begin position="301"/>
        <end position="337"/>
    </location>
</feature>
<dbReference type="InterPro" id="IPR027383">
    <property type="entry name" value="Znf_put"/>
</dbReference>
<accession>A0A7C2B5J9</accession>
<evidence type="ECO:0000256" key="3">
    <source>
        <dbReference type="SAM" id="Phobius"/>
    </source>
</evidence>
<evidence type="ECO:0000259" key="4">
    <source>
        <dbReference type="Pfam" id="PF13205"/>
    </source>
</evidence>
<dbReference type="Pfam" id="PF13490">
    <property type="entry name" value="zf-HC2"/>
    <property type="match status" value="1"/>
</dbReference>
<organism evidence="6">
    <name type="scientific">Thermomicrobium roseum</name>
    <dbReference type="NCBI Taxonomy" id="500"/>
    <lineage>
        <taxon>Bacteria</taxon>
        <taxon>Pseudomonadati</taxon>
        <taxon>Thermomicrobiota</taxon>
        <taxon>Thermomicrobia</taxon>
        <taxon>Thermomicrobiales</taxon>
        <taxon>Thermomicrobiaceae</taxon>
        <taxon>Thermomicrobium</taxon>
    </lineage>
</organism>